<proteinExistence type="predicted"/>
<dbReference type="Proteomes" id="UP000595296">
    <property type="component" value="Chromosome"/>
</dbReference>
<organism evidence="1 2">
    <name type="scientific">Rickettsia tillamookensis</name>
    <dbReference type="NCBI Taxonomy" id="2761623"/>
    <lineage>
        <taxon>Bacteria</taxon>
        <taxon>Pseudomonadati</taxon>
        <taxon>Pseudomonadota</taxon>
        <taxon>Alphaproteobacteria</taxon>
        <taxon>Rickettsiales</taxon>
        <taxon>Rickettsiaceae</taxon>
        <taxon>Rickettsieae</taxon>
        <taxon>Rickettsia</taxon>
        <taxon>spotted fever group</taxon>
    </lineage>
</organism>
<gene>
    <name evidence="1" type="ORF">H6P87_00950</name>
</gene>
<reference evidence="1 2" key="1">
    <citation type="journal article" date="2021" name="Int. J. Syst. Evol. Microbiol.">
        <title>Characterization of a novel transitional group Rickettsia species (Rickettsia tillamookensis sp. nov.) from the western black-legged tick, Ixodes pacificus.</title>
        <authorList>
            <person name="Gauthier D.T."/>
            <person name="Karpathy S.E."/>
            <person name="Grizzard S.L."/>
            <person name="Batra D."/>
            <person name="Rowe L.A."/>
            <person name="Paddock C.D."/>
        </authorList>
    </citation>
    <scope>NUCLEOTIDE SEQUENCE [LARGE SCALE GENOMIC DNA]</scope>
    <source>
        <strain evidence="1 2">Tillamook 23</strain>
    </source>
</reference>
<keyword evidence="2" id="KW-1185">Reference proteome</keyword>
<accession>A0A9E6MIC9</accession>
<protein>
    <submittedName>
        <fullName evidence="1">Uncharacterized protein</fullName>
    </submittedName>
</protein>
<dbReference type="EMBL" id="CP060138">
    <property type="protein sequence ID" value="QQV75394.1"/>
    <property type="molecule type" value="Genomic_DNA"/>
</dbReference>
<sequence>MTLKHKIFDSSSDEETKENYTLPRYLDFLLKNILDIKYINDSEDLKLRFGLVLHKLADGFYKDSAIRDIYKKIKSEILTVDNDYCEKNFNIIKTAFNKHLSKLFKDDNKENISDKDYQRLLDSVFNPNRSIPKMFTLNKNITADYAKKVLLQELQNSNINLRSISKNPLNYTIHDSKGLLAFAAMIDRNDKNQLKHRILEETNSALSTICNISNTREETFTINHIVHYKTGNVQTDVPDLGKYDEVLSKFEKESEYKHAIIKRIFEVIHAKEPTQNTEELPRKLNYFAEKLTHLLFIVEMHRNNATLFTAPMFLELIDKDGIFLSDKELFPMSIEHAVAQTRGVIKNYKSVLPNSCSIDYDITNVQNGDLLLIKEGNILIKWLSEKLNNFKLENIAQSLSVRAAIQFNKGKNIDNISLNDIKSFLEKVNKLEPCPTNLLNSLEQNLTALIFEVNNKGERNLKLTKTKLLEKKDFSRDLKDLIEITYLEFTESLKNIEGFLVQKKETLKKDIKKILPEILQILCDKIKEWYDIDAPEYTKDVLKDVTAKFNQTISPVSAKKRLKISLSKKIDIYNENDDNINQTLVPDAIDDNMKAYFKLIGEDANILL</sequence>
<evidence type="ECO:0000313" key="2">
    <source>
        <dbReference type="Proteomes" id="UP000595296"/>
    </source>
</evidence>
<dbReference type="RefSeq" id="WP_246437771.1">
    <property type="nucleotide sequence ID" value="NZ_CP060138.2"/>
</dbReference>
<evidence type="ECO:0000313" key="1">
    <source>
        <dbReference type="EMBL" id="QQV75394.1"/>
    </source>
</evidence>
<name>A0A9E6MIC9_9RICK</name>